<dbReference type="InterPro" id="IPR007049">
    <property type="entry name" value="Carb-sel_porin_OprB"/>
</dbReference>
<comment type="caution">
    <text evidence="4">The sequence shown here is derived from an EMBL/GenBank/DDBJ whole genome shotgun (WGS) entry which is preliminary data.</text>
</comment>
<comment type="similarity">
    <text evidence="1 2">Belongs to the OprB family.</text>
</comment>
<dbReference type="Gene3D" id="2.40.160.180">
    <property type="entry name" value="Carbohydrate-selective porin OprB"/>
    <property type="match status" value="1"/>
</dbReference>
<evidence type="ECO:0000313" key="5">
    <source>
        <dbReference type="Proteomes" id="UP000247565"/>
    </source>
</evidence>
<name>A0A318MWB3_9PROT</name>
<dbReference type="RefSeq" id="WP_110439279.1">
    <property type="nucleotide sequence ID" value="NZ_CP046393.1"/>
</dbReference>
<evidence type="ECO:0000313" key="4">
    <source>
        <dbReference type="EMBL" id="PXZ00356.1"/>
    </source>
</evidence>
<sequence>MSHRYSQLFLSKKNNLPKIVLINFVVYQALINQHSAHAVGNSPIVNQGASPSTNISGATPVKKSPPPATILDKDTGQAPENNDMLLGNILGLRSLMAQYGLTLTLVDVNEVWGNPYGGIKQGAAYTGLTTVTLNWDPEKVTGIKNGLFNISALQLRGRAFTAENIGAYNSTSGWEGDRSTRLWELWYQQGFFDNKMTVRIGKLSLDQEFNISDYATLFINSSFGWPMIPSVNTYSGGIDYPVASPAIRFSFQPNDHWTDLFAVADSNPNNVSFCNPSGPFTCDPYSKHQSGTHFNFTTGVFITNEIQYHLNPGNEDDEKYTAYPGTYRLGAYFDSSKFPDQRYNRDGNPLGNPDNPQTMLNHRHTWSVYGIMDQMIWRNPGNKKESLGIFGRMQVSPTDRSPINYAGDAGIVYKGLLNREHDSLGFGWGFAHTGNRARHYDRDYRNFADPYWCIRKTEHHIELAWQIQATSWLELKPDFQYVFRSGGGLNLEENSKKKIPNAAIFGLRSTVNF</sequence>
<dbReference type="GO" id="GO:0015288">
    <property type="term" value="F:porin activity"/>
    <property type="evidence" value="ECO:0007669"/>
    <property type="project" value="InterPro"/>
</dbReference>
<dbReference type="AlphaFoldDB" id="A0A318MWB3"/>
<keyword evidence="5" id="KW-1185">Reference proteome</keyword>
<protein>
    <submittedName>
        <fullName evidence="4">Carbohydrate porin</fullName>
    </submittedName>
</protein>
<proteinExistence type="inferred from homology"/>
<evidence type="ECO:0000256" key="1">
    <source>
        <dbReference type="ARBA" id="ARBA00008769"/>
    </source>
</evidence>
<gene>
    <name evidence="4" type="ORF">DK869_06965</name>
</gene>
<dbReference type="OrthoDB" id="177316at2"/>
<dbReference type="GO" id="GO:0008643">
    <property type="term" value="P:carbohydrate transport"/>
    <property type="evidence" value="ECO:0007669"/>
    <property type="project" value="InterPro"/>
</dbReference>
<dbReference type="PANTHER" id="PTHR37944">
    <property type="entry name" value="PORIN B"/>
    <property type="match status" value="1"/>
</dbReference>
<evidence type="ECO:0000256" key="3">
    <source>
        <dbReference type="SAM" id="MobiDB-lite"/>
    </source>
</evidence>
<dbReference type="InterPro" id="IPR052932">
    <property type="entry name" value="OprB_Porin"/>
</dbReference>
<organism evidence="4 5">
    <name type="scientific">Commensalibacter melissae</name>
    <dbReference type="NCBI Taxonomy" id="2070537"/>
    <lineage>
        <taxon>Bacteria</taxon>
        <taxon>Pseudomonadati</taxon>
        <taxon>Pseudomonadota</taxon>
        <taxon>Alphaproteobacteria</taxon>
        <taxon>Acetobacterales</taxon>
        <taxon>Acetobacteraceae</taxon>
    </lineage>
</organism>
<feature type="region of interest" description="Disordered" evidence="3">
    <location>
        <begin position="50"/>
        <end position="79"/>
    </location>
</feature>
<dbReference type="PANTHER" id="PTHR37944:SF1">
    <property type="entry name" value="PORIN B"/>
    <property type="match status" value="1"/>
</dbReference>
<dbReference type="GO" id="GO:0016020">
    <property type="term" value="C:membrane"/>
    <property type="evidence" value="ECO:0007669"/>
    <property type="project" value="InterPro"/>
</dbReference>
<accession>A0A318MWB3</accession>
<reference evidence="4 5" key="1">
    <citation type="submission" date="2018-05" db="EMBL/GenBank/DDBJ databases">
        <title>Reference genomes for bee gut microbiota database.</title>
        <authorList>
            <person name="Ellegaard K.M."/>
        </authorList>
    </citation>
    <scope>NUCLEOTIDE SEQUENCE [LARGE SCALE GENOMIC DNA]</scope>
    <source>
        <strain evidence="4 5">ESL0284</strain>
    </source>
</reference>
<dbReference type="Proteomes" id="UP000247565">
    <property type="component" value="Unassembled WGS sequence"/>
</dbReference>
<dbReference type="InterPro" id="IPR038673">
    <property type="entry name" value="OprB_sf"/>
</dbReference>
<evidence type="ECO:0000256" key="2">
    <source>
        <dbReference type="RuleBase" id="RU363072"/>
    </source>
</evidence>
<dbReference type="EMBL" id="QGLT01000003">
    <property type="protein sequence ID" value="PXZ00356.1"/>
    <property type="molecule type" value="Genomic_DNA"/>
</dbReference>
<dbReference type="Pfam" id="PF04966">
    <property type="entry name" value="OprB"/>
    <property type="match status" value="1"/>
</dbReference>